<dbReference type="GO" id="GO:0004730">
    <property type="term" value="F:pseudouridylate synthase activity"/>
    <property type="evidence" value="ECO:0007669"/>
    <property type="project" value="InterPro"/>
</dbReference>
<dbReference type="Pfam" id="PF04227">
    <property type="entry name" value="Indigoidine_A"/>
    <property type="match status" value="1"/>
</dbReference>
<evidence type="ECO:0000256" key="2">
    <source>
        <dbReference type="ARBA" id="ARBA00022801"/>
    </source>
</evidence>
<evidence type="ECO:0000256" key="3">
    <source>
        <dbReference type="ARBA" id="ARBA00023211"/>
    </source>
</evidence>
<gene>
    <name evidence="6" type="ORF">HERILL_LOCUS15241</name>
</gene>
<reference evidence="6 7" key="1">
    <citation type="submission" date="2020-11" db="EMBL/GenBank/DDBJ databases">
        <authorList>
            <person name="Wallbank WR R."/>
            <person name="Pardo Diaz C."/>
            <person name="Kozak K."/>
            <person name="Martin S."/>
            <person name="Jiggins C."/>
            <person name="Moest M."/>
            <person name="Warren A I."/>
            <person name="Generalovic N T."/>
            <person name="Byers J.R.P. K."/>
            <person name="Montejo-Kovacevich G."/>
            <person name="Yen C E."/>
        </authorList>
    </citation>
    <scope>NUCLEOTIDE SEQUENCE [LARGE SCALE GENOMIC DNA]</scope>
</reference>
<dbReference type="GO" id="GO:0005737">
    <property type="term" value="C:cytoplasm"/>
    <property type="evidence" value="ECO:0007669"/>
    <property type="project" value="TreeGrafter"/>
</dbReference>
<keyword evidence="5" id="KW-0326">Glycosidase</keyword>
<organism evidence="6 7">
    <name type="scientific">Hermetia illucens</name>
    <name type="common">Black soldier fly</name>
    <dbReference type="NCBI Taxonomy" id="343691"/>
    <lineage>
        <taxon>Eukaryota</taxon>
        <taxon>Metazoa</taxon>
        <taxon>Ecdysozoa</taxon>
        <taxon>Arthropoda</taxon>
        <taxon>Hexapoda</taxon>
        <taxon>Insecta</taxon>
        <taxon>Pterygota</taxon>
        <taxon>Neoptera</taxon>
        <taxon>Endopterygota</taxon>
        <taxon>Diptera</taxon>
        <taxon>Brachycera</taxon>
        <taxon>Stratiomyomorpha</taxon>
        <taxon>Stratiomyidae</taxon>
        <taxon>Hermetiinae</taxon>
        <taxon>Hermetia</taxon>
    </lineage>
</organism>
<dbReference type="GO" id="GO:0046872">
    <property type="term" value="F:metal ion binding"/>
    <property type="evidence" value="ECO:0007669"/>
    <property type="project" value="UniProtKB-KW"/>
</dbReference>
<keyword evidence="4" id="KW-0456">Lyase</keyword>
<dbReference type="Proteomes" id="UP000594454">
    <property type="component" value="Chromosome 6"/>
</dbReference>
<accession>A0A7R8V4X7</accession>
<dbReference type="PANTHER" id="PTHR42909:SF1">
    <property type="entry name" value="CARBOHYDRATE KINASE PFKB DOMAIN-CONTAINING PROTEIN"/>
    <property type="match status" value="1"/>
</dbReference>
<dbReference type="Gene3D" id="3.40.1790.10">
    <property type="entry name" value="Indigoidine synthase domain"/>
    <property type="match status" value="1"/>
</dbReference>
<keyword evidence="7" id="KW-1185">Reference proteome</keyword>
<dbReference type="InterPro" id="IPR022830">
    <property type="entry name" value="Indigdn_synthA-like"/>
</dbReference>
<name>A0A7R8V4X7_HERIL</name>
<evidence type="ECO:0000313" key="6">
    <source>
        <dbReference type="EMBL" id="CAD7092915.1"/>
    </source>
</evidence>
<dbReference type="InParanoid" id="A0A7R8V4X7"/>
<protein>
    <recommendedName>
        <fullName evidence="8">Pseudouridine-5'-phosphate glycosidase</fullName>
    </recommendedName>
</protein>
<proteinExistence type="inferred from homology"/>
<evidence type="ECO:0000313" key="7">
    <source>
        <dbReference type="Proteomes" id="UP000594454"/>
    </source>
</evidence>
<dbReference type="OrthoDB" id="198885at2759"/>
<dbReference type="SUPFAM" id="SSF110581">
    <property type="entry name" value="Indigoidine synthase A-like"/>
    <property type="match status" value="1"/>
</dbReference>
<dbReference type="InterPro" id="IPR007342">
    <property type="entry name" value="PsuG"/>
</dbReference>
<dbReference type="GO" id="GO:0016798">
    <property type="term" value="F:hydrolase activity, acting on glycosyl bonds"/>
    <property type="evidence" value="ECO:0007669"/>
    <property type="project" value="UniProtKB-KW"/>
</dbReference>
<evidence type="ECO:0000256" key="4">
    <source>
        <dbReference type="ARBA" id="ARBA00023239"/>
    </source>
</evidence>
<sequence>MFVRFGKQIISAKVRADSSIASRRLSTFSNLIDVHPDVRIALNSNRPVVALESTIITHGMPQPQNLETALQVEDIIRSQNVIPATIAIINGRVKVGLDKNELNNLASLGPEMVFKCSRRDLGYVLSKKLSGGTTVAGTSIIANMVGIRVFATGGIGGVHRDGHISMDVSADLIELGRTPICVVSSGIKSILDIPRTLEYLETQGVCVAAYQSDTGHFPAFYTRSSGVKAPYNLKTPQEAALMIKSSLDLQLQSGILIGVPIPKKYAADEKVINDAIEYAVSAAKKRGIAGKEVTPFVLEAVSKVTAGKSLESNIGLIKNNAYVASQIAVALSNLKNGRENASESDNKEKDETRKKSNVPVVVGASILDICMMCLEDDLKFLLYLMRKIVSMIGGSHLNASSQKEENTYLGHRVSRIILMLHTVCL</sequence>
<keyword evidence="3" id="KW-0464">Manganese</keyword>
<evidence type="ECO:0000256" key="1">
    <source>
        <dbReference type="ARBA" id="ARBA00022723"/>
    </source>
</evidence>
<keyword evidence="1" id="KW-0479">Metal-binding</keyword>
<keyword evidence="2" id="KW-0378">Hydrolase</keyword>
<dbReference type="AlphaFoldDB" id="A0A7R8V4X7"/>
<dbReference type="EMBL" id="LR899014">
    <property type="protein sequence ID" value="CAD7092915.1"/>
    <property type="molecule type" value="Genomic_DNA"/>
</dbReference>
<evidence type="ECO:0000256" key="5">
    <source>
        <dbReference type="ARBA" id="ARBA00023295"/>
    </source>
</evidence>
<evidence type="ECO:0008006" key="8">
    <source>
        <dbReference type="Google" id="ProtNLM"/>
    </source>
</evidence>
<dbReference type="HAMAP" id="MF_01876">
    <property type="entry name" value="PsiMP_glycosidase"/>
    <property type="match status" value="1"/>
</dbReference>
<dbReference type="PANTHER" id="PTHR42909">
    <property type="entry name" value="ZGC:136858"/>
    <property type="match status" value="1"/>
</dbReference>